<name>G4CJC2_9NEIS</name>
<reference evidence="3 4" key="1">
    <citation type="submission" date="2011-05" db="EMBL/GenBank/DDBJ databases">
        <authorList>
            <person name="Muzny D."/>
            <person name="Qin X."/>
            <person name="Deng J."/>
            <person name="Jiang H."/>
            <person name="Liu Y."/>
            <person name="Qu J."/>
            <person name="Song X.-Z."/>
            <person name="Zhang L."/>
            <person name="Thornton R."/>
            <person name="Coyle M."/>
            <person name="Francisco L."/>
            <person name="Jackson L."/>
            <person name="Javaid M."/>
            <person name="Korchina V."/>
            <person name="Kovar C."/>
            <person name="Mata R."/>
            <person name="Mathew T."/>
            <person name="Ngo R."/>
            <person name="Nguyen L."/>
            <person name="Nguyen N."/>
            <person name="Okwuonu G."/>
            <person name="Ongeri F."/>
            <person name="Pham C."/>
            <person name="Simmons D."/>
            <person name="Wilczek-Boney K."/>
            <person name="Hale W."/>
            <person name="Jakkamsetti A."/>
            <person name="Pham P."/>
            <person name="Ruth R."/>
            <person name="San Lucas F."/>
            <person name="Warren J."/>
            <person name="Zhang J."/>
            <person name="Zhao Z."/>
            <person name="Zhou C."/>
            <person name="Zhu D."/>
            <person name="Lee S."/>
            <person name="Bess C."/>
            <person name="Blankenburg K."/>
            <person name="Forbes L."/>
            <person name="Fu Q."/>
            <person name="Gubbala S."/>
            <person name="Hirani K."/>
            <person name="Jayaseelan J.C."/>
            <person name="Lara F."/>
            <person name="Munidasa M."/>
            <person name="Palculict T."/>
            <person name="Patil S."/>
            <person name="Pu L.-L."/>
            <person name="Saada N."/>
            <person name="Tang L."/>
            <person name="Weissenberger G."/>
            <person name="Zhu Y."/>
            <person name="Hemphill L."/>
            <person name="Shang Y."/>
            <person name="Youmans B."/>
            <person name="Ayvaz T."/>
            <person name="Ross M."/>
            <person name="Santibanez J."/>
            <person name="Aqrawi P."/>
            <person name="Gross S."/>
            <person name="Joshi V."/>
            <person name="Fowler G."/>
            <person name="Nazareth L."/>
            <person name="Reid J."/>
            <person name="Worley K."/>
            <person name="Petrosino J."/>
            <person name="Highlander S."/>
            <person name="Gibbs R."/>
        </authorList>
    </citation>
    <scope>NUCLEOTIDE SEQUENCE [LARGE SCALE GENOMIC DNA]</scope>
    <source>
        <strain evidence="3 4">871</strain>
    </source>
</reference>
<dbReference type="Pfam" id="PF16960">
    <property type="entry name" value="HpuA"/>
    <property type="match status" value="1"/>
</dbReference>
<feature type="signal peptide" evidence="2">
    <location>
        <begin position="1"/>
        <end position="21"/>
    </location>
</feature>
<dbReference type="Gene3D" id="2.40.160.90">
    <property type="match status" value="1"/>
</dbReference>
<keyword evidence="2" id="KW-0732">Signal</keyword>
<dbReference type="InterPro" id="IPR031586">
    <property type="entry name" value="HpuA"/>
</dbReference>
<dbReference type="SUPFAM" id="SSF56925">
    <property type="entry name" value="OMPA-like"/>
    <property type="match status" value="1"/>
</dbReference>
<dbReference type="InterPro" id="IPR011250">
    <property type="entry name" value="OMP/PagP_B-barrel"/>
</dbReference>
<dbReference type="OrthoDB" id="8607152at2"/>
<evidence type="ECO:0000313" key="4">
    <source>
        <dbReference type="Proteomes" id="UP000003019"/>
    </source>
</evidence>
<dbReference type="AlphaFoldDB" id="G4CJC2"/>
<feature type="chain" id="PRO_5003462158" evidence="2">
    <location>
        <begin position="22"/>
        <end position="336"/>
    </location>
</feature>
<sequence>MKLILKTVSAASLAAVLGACAGGGAVHIPDSTATMPTVSPLNVSDVQPLQGSYTGHNFNAAQPVSSHSNPAVGTLKAVSLPKEVLLNVYNDRKNVFIYETADGKQYALLGTGNPFVPTAATSVSVAPPRVKMSETAAGDKFIVCCDQFYNSRFIPARVGDHDDGGVRYGVWISASGRVDMFYGGTPAVPAQMLGASGNGGVPRGKATYEVAAFRVRDGQAVMSTHDVANTANRSLLTVNFNSRKMGGTILGNAEFGDNIVFGDVSVDGASFSGSVTSAGVSGQVEGSFYGRNHTTGSYIGGRAVFNGRNDLDSVFGGSIRRQGQASYVGDDVNHLD</sequence>
<evidence type="ECO:0000256" key="1">
    <source>
        <dbReference type="ARBA" id="ARBA00004442"/>
    </source>
</evidence>
<organism evidence="3 4">
    <name type="scientific">Neisseria shayeganii 871</name>
    <dbReference type="NCBI Taxonomy" id="1032488"/>
    <lineage>
        <taxon>Bacteria</taxon>
        <taxon>Pseudomonadati</taxon>
        <taxon>Pseudomonadota</taxon>
        <taxon>Betaproteobacteria</taxon>
        <taxon>Neisseriales</taxon>
        <taxon>Neisseriaceae</taxon>
        <taxon>Neisseria</taxon>
    </lineage>
</organism>
<gene>
    <name evidence="3" type="primary">hpuA</name>
    <name evidence="3" type="ORF">HMPREF9371_1712</name>
</gene>
<evidence type="ECO:0000313" key="3">
    <source>
        <dbReference type="EMBL" id="EGY52082.1"/>
    </source>
</evidence>
<keyword evidence="4" id="KW-1185">Reference proteome</keyword>
<dbReference type="PROSITE" id="PS51257">
    <property type="entry name" value="PROKAR_LIPOPROTEIN"/>
    <property type="match status" value="1"/>
</dbReference>
<dbReference type="HOGENOM" id="CLU_841525_0_0_4"/>
<evidence type="ECO:0000256" key="2">
    <source>
        <dbReference type="SAM" id="SignalP"/>
    </source>
</evidence>
<dbReference type="GO" id="GO:0009279">
    <property type="term" value="C:cell outer membrane"/>
    <property type="evidence" value="ECO:0007669"/>
    <property type="project" value="UniProtKB-SubCell"/>
</dbReference>
<proteinExistence type="predicted"/>
<dbReference type="Proteomes" id="UP000003019">
    <property type="component" value="Unassembled WGS sequence"/>
</dbReference>
<comment type="subcellular location">
    <subcellularLocation>
        <location evidence="1">Cell outer membrane</location>
    </subcellularLocation>
</comment>
<dbReference type="RefSeq" id="WP_009119401.1">
    <property type="nucleotide sequence ID" value="NZ_JH164926.1"/>
</dbReference>
<dbReference type="STRING" id="1032488.HMPREF9371_1712"/>
<accession>G4CJC2</accession>
<comment type="caution">
    <text evidence="3">The sequence shown here is derived from an EMBL/GenBank/DDBJ whole genome shotgun (WGS) entry which is preliminary data.</text>
</comment>
<dbReference type="PATRIC" id="fig|1032488.3.peg.1620"/>
<protein>
    <submittedName>
        <fullName evidence="3">Hemoglobin-haptoglobin-utilization protein</fullName>
    </submittedName>
</protein>
<dbReference type="EMBL" id="AGAY01000060">
    <property type="protein sequence ID" value="EGY52082.1"/>
    <property type="molecule type" value="Genomic_DNA"/>
</dbReference>